<dbReference type="EMBL" id="DACWOD010000005">
    <property type="protein sequence ID" value="HAU2396284.1"/>
    <property type="molecule type" value="Genomic_DNA"/>
</dbReference>
<reference evidence="2" key="3">
    <citation type="submission" date="2019-09" db="EMBL/GenBank/DDBJ databases">
        <authorList>
            <consortium name="NCBI Pathogen Detection Project"/>
        </authorList>
    </citation>
    <scope>NUCLEOTIDE SEQUENCE</scope>
    <source>
        <strain evidence="1">AZ00058701</strain>
        <strain evidence="2">CL18-200174</strain>
    </source>
</reference>
<dbReference type="EMBL" id="UGOL01000001">
    <property type="protein sequence ID" value="STX78596.1"/>
    <property type="molecule type" value="Genomic_DNA"/>
</dbReference>
<evidence type="ECO:0000313" key="2">
    <source>
        <dbReference type="EMBL" id="HAU2396284.1"/>
    </source>
</evidence>
<dbReference type="Proteomes" id="UP000866496">
    <property type="component" value="Unassembled WGS sequence"/>
</dbReference>
<accession>A0A131MNG9</accession>
<evidence type="ECO:0000313" key="3">
    <source>
        <dbReference type="EMBL" id="MCZ4720242.1"/>
    </source>
</evidence>
<protein>
    <submittedName>
        <fullName evidence="2">Uncharacterized protein</fullName>
    </submittedName>
</protein>
<evidence type="ECO:0000313" key="1">
    <source>
        <dbReference type="EMBL" id="HAU1880326.1"/>
    </source>
</evidence>
<evidence type="ECO:0000313" key="5">
    <source>
        <dbReference type="Proteomes" id="UP000254631"/>
    </source>
</evidence>
<dbReference type="RefSeq" id="WP_010946189.1">
    <property type="nucleotide sequence ID" value="NZ_AP024961.1"/>
</dbReference>
<gene>
    <name evidence="1" type="ORF">JBJ86_08745</name>
    <name evidence="2" type="ORF">JBK99_08065</name>
    <name evidence="4" type="ORF">NCTC12000_00574</name>
    <name evidence="3" type="ORF">O6C86_13620</name>
</gene>
<dbReference type="STRING" id="91892.BIZ52_02475"/>
<dbReference type="AlphaFoldDB" id="A0A131MNG9"/>
<dbReference type="Proteomes" id="UP000254631">
    <property type="component" value="Unassembled WGS sequence"/>
</dbReference>
<sequence length="70" mass="7810">MDIHSTYKMLAKMQGNKELSSHKIAETEQAEADTVPQLKLQAEPEAKPDMQNILSNMLGISSNKKHSPMD</sequence>
<organism evidence="2 6">
    <name type="scientific">Legionella pneumophila</name>
    <dbReference type="NCBI Taxonomy" id="446"/>
    <lineage>
        <taxon>Bacteria</taxon>
        <taxon>Pseudomonadati</taxon>
        <taxon>Pseudomonadota</taxon>
        <taxon>Gammaproteobacteria</taxon>
        <taxon>Legionellales</taxon>
        <taxon>Legionellaceae</taxon>
        <taxon>Legionella</taxon>
    </lineage>
</organism>
<reference evidence="3" key="4">
    <citation type="submission" date="2022-12" db="EMBL/GenBank/DDBJ databases">
        <title>Comparative genomics of Legionella pneumophila isolates from the West Bank and Germany support molecular epidemiology of Legionnaires disease.</title>
        <authorList>
            <person name="Zayed A.R."/>
            <person name="Bitar D.M."/>
            <person name="Steinert M."/>
            <person name="Lueck C."/>
            <person name="Brettar I."/>
            <person name="Hoefle M.G."/>
            <person name="Bunk B."/>
        </authorList>
    </citation>
    <scope>NUCLEOTIDE SEQUENCE</scope>
    <source>
        <strain evidence="3">H23</strain>
    </source>
</reference>
<evidence type="ECO:0000313" key="6">
    <source>
        <dbReference type="Proteomes" id="UP000863577"/>
    </source>
</evidence>
<reference evidence="2" key="1">
    <citation type="journal article" date="2018" name="Genome Biol.">
        <title>SKESA: strategic k-mer extension for scrupulous assemblies.</title>
        <authorList>
            <person name="Souvorov A."/>
            <person name="Agarwala R."/>
            <person name="Lipman D.J."/>
        </authorList>
    </citation>
    <scope>NUCLEOTIDE SEQUENCE</scope>
    <source>
        <strain evidence="1">AZ00058701</strain>
        <strain evidence="2">CL18-200174</strain>
    </source>
</reference>
<name>A0A131MNG9_LEGPN</name>
<dbReference type="EMBL" id="DACWHX010000009">
    <property type="protein sequence ID" value="HAU1880326.1"/>
    <property type="molecule type" value="Genomic_DNA"/>
</dbReference>
<evidence type="ECO:0000313" key="4">
    <source>
        <dbReference type="EMBL" id="STX78596.1"/>
    </source>
</evidence>
<dbReference type="Proteomes" id="UP000863577">
    <property type="component" value="Unassembled WGS sequence"/>
</dbReference>
<proteinExistence type="predicted"/>
<dbReference type="EMBL" id="JAPXIC010000091">
    <property type="protein sequence ID" value="MCZ4720242.1"/>
    <property type="molecule type" value="Genomic_DNA"/>
</dbReference>
<dbReference type="Proteomes" id="UP001071279">
    <property type="component" value="Unassembled WGS sequence"/>
</dbReference>
<reference evidence="4 5" key="2">
    <citation type="submission" date="2018-06" db="EMBL/GenBank/DDBJ databases">
        <authorList>
            <consortium name="Pathogen Informatics"/>
            <person name="Doyle S."/>
        </authorList>
    </citation>
    <scope>NUCLEOTIDE SEQUENCE [LARGE SCALE GENOMIC DNA]</scope>
    <source>
        <strain evidence="4 5">NCTC12000</strain>
    </source>
</reference>
<dbReference type="GeneID" id="57034443"/>